<dbReference type="AlphaFoldDB" id="A0A813DIF4"/>
<evidence type="ECO:0000313" key="1">
    <source>
        <dbReference type="EMBL" id="CAE8586624.1"/>
    </source>
</evidence>
<evidence type="ECO:0000313" key="2">
    <source>
        <dbReference type="Proteomes" id="UP000654075"/>
    </source>
</evidence>
<protein>
    <submittedName>
        <fullName evidence="1">Uncharacterized protein</fullName>
    </submittedName>
</protein>
<dbReference type="EMBL" id="CAJNNV010002151">
    <property type="protein sequence ID" value="CAE8586624.1"/>
    <property type="molecule type" value="Genomic_DNA"/>
</dbReference>
<dbReference type="OrthoDB" id="442179at2759"/>
<keyword evidence="2" id="KW-1185">Reference proteome</keyword>
<organism evidence="1 2">
    <name type="scientific">Polarella glacialis</name>
    <name type="common">Dinoflagellate</name>
    <dbReference type="NCBI Taxonomy" id="89957"/>
    <lineage>
        <taxon>Eukaryota</taxon>
        <taxon>Sar</taxon>
        <taxon>Alveolata</taxon>
        <taxon>Dinophyceae</taxon>
        <taxon>Suessiales</taxon>
        <taxon>Suessiaceae</taxon>
        <taxon>Polarella</taxon>
    </lineage>
</organism>
<proteinExistence type="predicted"/>
<sequence length="363" mass="39110">MASCSGVSAAGIPPPVYCHRCVPPSGRIFWLSSMAAIASLAMCGRQRGLRQDGSLWLGSVMLGLLASKRWRVQPSDTSRAALNKGWPWALRRNLQEAGLGVAKVPQVDLQRLRLLLGQLLAAEAAVPTVAAAPAPAGLDADIVVAGRRFLRRSVCPDGSGPGAKSYYWAADAPCFDTFDLVARQITKHLEPGFELMTAAFVVVRSGSSVEEPYSFRADFESSAIPKGALATALVLVWPERLPVDEGHLKWNSWGGATESHRYMCGEAAIIDGKLSHRTQPFSEAAFVSSGSAPQTGLQNLCAMASLGFVRNWDEAEAPFREELEQVLCTSGAPFRPLRALAGFSTPQKSPKRVRDRLPRIAPM</sequence>
<dbReference type="Proteomes" id="UP000654075">
    <property type="component" value="Unassembled WGS sequence"/>
</dbReference>
<reference evidence="1" key="1">
    <citation type="submission" date="2021-02" db="EMBL/GenBank/DDBJ databases">
        <authorList>
            <person name="Dougan E. K."/>
            <person name="Rhodes N."/>
            <person name="Thang M."/>
            <person name="Chan C."/>
        </authorList>
    </citation>
    <scope>NUCLEOTIDE SEQUENCE</scope>
</reference>
<name>A0A813DIF4_POLGL</name>
<comment type="caution">
    <text evidence="1">The sequence shown here is derived from an EMBL/GenBank/DDBJ whole genome shotgun (WGS) entry which is preliminary data.</text>
</comment>
<gene>
    <name evidence="1" type="ORF">PGLA1383_LOCUS5472</name>
</gene>
<accession>A0A813DIF4</accession>